<feature type="domain" description="Transferrin-like" evidence="5">
    <location>
        <begin position="668"/>
        <end position="1010"/>
    </location>
</feature>
<sequence>MPLKILFIKISNGLSDPDFRCRPRKICERRGKRYKRWNGRLFKRFSPGSRLTFTTKSVCVCLCSKGEIRGCFPRATGVGELVEEDRSGWKIVQEELQPYAAADLGFLHEGQRPYASADLTSPPCWAVVIPQDPTRKQDLTPDSQGRSKGGGQVGPAHPRILLAHPRIKVKHIKNKIHLQYLSIICLWFKIWPTPAKNHYYALADSPWPRNPKSRNKSYLTGSFSVFLPEVTSPEKTRQLVLGKFLFRRVEGRKDPEDFPEDTDGLTLPRIDSTPQTRSKKWTACDSLDQDVKMNLQLLVLVVSAALLAEAHVIRRSTQNEYKMCVPEDLLELCQQMAAQETKSTAKIICIPVRDRLECIEKIKQHVADFGTVDPEDMYIAAKTPDEDFAVFEEIRTREEPEAEFRYEAVAVIHKDLVINGIEGLKGLDSCHTGVGRNVGYKIPLTKLKQKGIIGSLNEPELSPRENELKAFSKLFNKACIVGKWSPDPKINLSWKKKYSNLCALCEHPEICDYPDNFSGYDGALRCLAHNGGQVAWTKVIYVRKFFGLPVGATPAQPTKENPDDFAYLCPDGTRVPVTGTPCRWAARPWQGYMANADVVKTVGELRRKIENLDTVGTKNHAPWLEKVLELNDKTVPKENKVISPGDYLDKANYTDVIERDYGPPFKTVRFCVTSKDELAKCEGLSKSAFSRNIRPRFGCVEEKTVFDCMKAVRDNGADIITLDGGLVDKAQREYNLVPIVAEQYGNLGGSYYAVAVVKKGSKFKSFADLKGAKSCHTGIGRTAGYNAPLYTLIKQNLIEKSKCPYPKALADFFSASCLPGAKDPKHEIDATQSTKLCALCGGDVDKKDSSTKCNFDSTESYSGYTGAFRCLVQGGGDVAFVKHVTVPGNTDGKNPDSWAANLKSQDYELLCPNGGRVPVDQYESCNLAHAPPHMVVTSHSKSDGEVDEIRNLLISASSQYTKRPDLFKLFGSFNGKKDLLFKDSATGLISITGESEIQKEYSKVLAVVNACS</sequence>
<dbReference type="PROSITE" id="PS00206">
    <property type="entry name" value="TRANSFERRIN_LIKE_2"/>
    <property type="match status" value="2"/>
</dbReference>
<keyword evidence="3" id="KW-0677">Repeat</keyword>
<name>A0A8J6LC27_TENMO</name>
<evidence type="ECO:0000256" key="1">
    <source>
        <dbReference type="ARBA" id="ARBA00004613"/>
    </source>
</evidence>
<dbReference type="InterPro" id="IPR018195">
    <property type="entry name" value="Transferrin_Fe_BS"/>
</dbReference>
<evidence type="ECO:0000256" key="4">
    <source>
        <dbReference type="SAM" id="MobiDB-lite"/>
    </source>
</evidence>
<dbReference type="GO" id="GO:0005886">
    <property type="term" value="C:plasma membrane"/>
    <property type="evidence" value="ECO:0007669"/>
    <property type="project" value="TreeGrafter"/>
</dbReference>
<comment type="caution">
    <text evidence="6">The sequence shown here is derived from an EMBL/GenBank/DDBJ whole genome shotgun (WGS) entry which is preliminary data.</text>
</comment>
<dbReference type="Gene3D" id="3.40.190.10">
    <property type="entry name" value="Periplasmic binding protein-like II"/>
    <property type="match status" value="4"/>
</dbReference>
<dbReference type="FunFam" id="3.40.190.10:FF:000095">
    <property type="entry name" value="Lactotransferrin"/>
    <property type="match status" value="1"/>
</dbReference>
<dbReference type="PANTHER" id="PTHR11485:SF57">
    <property type="entry name" value="TRANSFERRIN"/>
    <property type="match status" value="1"/>
</dbReference>
<organism evidence="6 7">
    <name type="scientific">Tenebrio molitor</name>
    <name type="common">Yellow mealworm beetle</name>
    <dbReference type="NCBI Taxonomy" id="7067"/>
    <lineage>
        <taxon>Eukaryota</taxon>
        <taxon>Metazoa</taxon>
        <taxon>Ecdysozoa</taxon>
        <taxon>Arthropoda</taxon>
        <taxon>Hexapoda</taxon>
        <taxon>Insecta</taxon>
        <taxon>Pterygota</taxon>
        <taxon>Neoptera</taxon>
        <taxon>Endopterygota</taxon>
        <taxon>Coleoptera</taxon>
        <taxon>Polyphaga</taxon>
        <taxon>Cucujiformia</taxon>
        <taxon>Tenebrionidae</taxon>
        <taxon>Tenebrio</taxon>
    </lineage>
</organism>
<evidence type="ECO:0000259" key="5">
    <source>
        <dbReference type="PROSITE" id="PS51408"/>
    </source>
</evidence>
<dbReference type="Pfam" id="PF00405">
    <property type="entry name" value="Transferrin"/>
    <property type="match status" value="2"/>
</dbReference>
<dbReference type="CDD" id="cd13529">
    <property type="entry name" value="PBP2_transferrin"/>
    <property type="match status" value="2"/>
</dbReference>
<evidence type="ECO:0000256" key="2">
    <source>
        <dbReference type="ARBA" id="ARBA00022525"/>
    </source>
</evidence>
<accession>A0A8J6LC27</accession>
<feature type="domain" description="Transferrin-like" evidence="5">
    <location>
        <begin position="321"/>
        <end position="661"/>
    </location>
</feature>
<protein>
    <recommendedName>
        <fullName evidence="5">Transferrin-like domain-containing protein</fullName>
    </recommendedName>
</protein>
<dbReference type="EMBL" id="JABDTM020024664">
    <property type="protein sequence ID" value="KAH0814073.1"/>
    <property type="molecule type" value="Genomic_DNA"/>
</dbReference>
<dbReference type="InterPro" id="IPR001156">
    <property type="entry name" value="Transferrin-like_dom"/>
</dbReference>
<feature type="region of interest" description="Disordered" evidence="4">
    <location>
        <begin position="134"/>
        <end position="155"/>
    </location>
</feature>
<comment type="subcellular location">
    <subcellularLocation>
        <location evidence="1">Secreted</location>
    </subcellularLocation>
</comment>
<gene>
    <name evidence="6" type="ORF">GEV33_008718</name>
</gene>
<dbReference type="PANTHER" id="PTHR11485">
    <property type="entry name" value="TRANSFERRIN"/>
    <property type="match status" value="1"/>
</dbReference>
<reference evidence="6" key="2">
    <citation type="submission" date="2021-08" db="EMBL/GenBank/DDBJ databases">
        <authorList>
            <person name="Eriksson T."/>
        </authorList>
    </citation>
    <scope>NUCLEOTIDE SEQUENCE</scope>
    <source>
        <strain evidence="6">Stoneville</strain>
        <tissue evidence="6">Whole head</tissue>
    </source>
</reference>
<dbReference type="GO" id="GO:0055037">
    <property type="term" value="C:recycling endosome"/>
    <property type="evidence" value="ECO:0007669"/>
    <property type="project" value="TreeGrafter"/>
</dbReference>
<keyword evidence="2" id="KW-0964">Secreted</keyword>
<evidence type="ECO:0000313" key="7">
    <source>
        <dbReference type="Proteomes" id="UP000719412"/>
    </source>
</evidence>
<dbReference type="Proteomes" id="UP000719412">
    <property type="component" value="Unassembled WGS sequence"/>
</dbReference>
<dbReference type="SUPFAM" id="SSF53850">
    <property type="entry name" value="Periplasmic binding protein-like II"/>
    <property type="match status" value="2"/>
</dbReference>
<dbReference type="SMART" id="SM00094">
    <property type="entry name" value="TR_FER"/>
    <property type="match status" value="2"/>
</dbReference>
<reference evidence="6" key="1">
    <citation type="journal article" date="2020" name="J Insects Food Feed">
        <title>The yellow mealworm (Tenebrio molitor) genome: a resource for the emerging insects as food and feed industry.</title>
        <authorList>
            <person name="Eriksson T."/>
            <person name="Andere A."/>
            <person name="Kelstrup H."/>
            <person name="Emery V."/>
            <person name="Picard C."/>
        </authorList>
    </citation>
    <scope>NUCLEOTIDE SEQUENCE</scope>
    <source>
        <strain evidence="6">Stoneville</strain>
        <tissue evidence="6">Whole head</tissue>
    </source>
</reference>
<dbReference type="GO" id="GO:0005615">
    <property type="term" value="C:extracellular space"/>
    <property type="evidence" value="ECO:0007669"/>
    <property type="project" value="TreeGrafter"/>
</dbReference>
<evidence type="ECO:0000256" key="3">
    <source>
        <dbReference type="ARBA" id="ARBA00022737"/>
    </source>
</evidence>
<dbReference type="GO" id="GO:0005769">
    <property type="term" value="C:early endosome"/>
    <property type="evidence" value="ECO:0007669"/>
    <property type="project" value="TreeGrafter"/>
</dbReference>
<dbReference type="PROSITE" id="PS51408">
    <property type="entry name" value="TRANSFERRIN_LIKE_4"/>
    <property type="match status" value="2"/>
</dbReference>
<dbReference type="PRINTS" id="PR00422">
    <property type="entry name" value="TRANSFERRIN"/>
</dbReference>
<keyword evidence="7" id="KW-1185">Reference proteome</keyword>
<dbReference type="PROSITE" id="PS00205">
    <property type="entry name" value="TRANSFERRIN_LIKE_1"/>
    <property type="match status" value="1"/>
</dbReference>
<dbReference type="AlphaFoldDB" id="A0A8J6LC27"/>
<proteinExistence type="predicted"/>
<dbReference type="PROSITE" id="PS00207">
    <property type="entry name" value="TRANSFERRIN_LIKE_3"/>
    <property type="match status" value="1"/>
</dbReference>
<dbReference type="GO" id="GO:0006826">
    <property type="term" value="P:iron ion transport"/>
    <property type="evidence" value="ECO:0007669"/>
    <property type="project" value="TreeGrafter"/>
</dbReference>
<evidence type="ECO:0000313" key="6">
    <source>
        <dbReference type="EMBL" id="KAH0814073.1"/>
    </source>
</evidence>